<evidence type="ECO:0000256" key="1">
    <source>
        <dbReference type="ARBA" id="ARBA00022741"/>
    </source>
</evidence>
<feature type="domain" description="KaiC" evidence="3">
    <location>
        <begin position="2"/>
        <end position="238"/>
    </location>
</feature>
<name>A0ABM8IXU1_9CREN</name>
<reference evidence="4 5" key="1">
    <citation type="submission" date="2023-09" db="EMBL/GenBank/DDBJ databases">
        <title>Pyrofollis japonicus gen. nov. sp. nov., a novel member of the family Pyrodictiaceae isolated from the Iheya North hydrothermal field.</title>
        <authorList>
            <person name="Miyazaki U."/>
            <person name="Sanari M."/>
            <person name="Tame A."/>
            <person name="Kitajima M."/>
            <person name="Okamoto A."/>
            <person name="Sawayama S."/>
            <person name="Miyazaki J."/>
            <person name="Takai K."/>
            <person name="Nakagawa S."/>
        </authorList>
    </citation>
    <scope>NUCLEOTIDE SEQUENCE [LARGE SCALE GENOMIC DNA]</scope>
    <source>
        <strain evidence="4 5">AV2</strain>
    </source>
</reference>
<keyword evidence="5" id="KW-1185">Reference proteome</keyword>
<organism evidence="4 5">
    <name type="scientific">Pyrodictium abyssi</name>
    <dbReference type="NCBI Taxonomy" id="54256"/>
    <lineage>
        <taxon>Archaea</taxon>
        <taxon>Thermoproteota</taxon>
        <taxon>Thermoprotei</taxon>
        <taxon>Desulfurococcales</taxon>
        <taxon>Pyrodictiaceae</taxon>
        <taxon>Pyrodictium</taxon>
    </lineage>
</organism>
<dbReference type="PANTHER" id="PTHR43637">
    <property type="entry name" value="UPF0273 PROTEIN TM_0370"/>
    <property type="match status" value="1"/>
</dbReference>
<dbReference type="InterPro" id="IPR010624">
    <property type="entry name" value="KaiC_dom"/>
</dbReference>
<dbReference type="PRINTS" id="PR01874">
    <property type="entry name" value="DNAREPAIRADA"/>
</dbReference>
<dbReference type="Proteomes" id="UP001341135">
    <property type="component" value="Chromosome"/>
</dbReference>
<proteinExistence type="predicted"/>
<dbReference type="PROSITE" id="PS51146">
    <property type="entry name" value="KAIC"/>
    <property type="match status" value="1"/>
</dbReference>
<dbReference type="SUPFAM" id="SSF52540">
    <property type="entry name" value="P-loop containing nucleoside triphosphate hydrolases"/>
    <property type="match status" value="1"/>
</dbReference>
<dbReference type="RefSeq" id="WP_338251609.1">
    <property type="nucleotide sequence ID" value="NZ_AP028907.1"/>
</dbReference>
<keyword evidence="1" id="KW-0547">Nucleotide-binding</keyword>
<accession>A0ABM8IXU1</accession>
<gene>
    <name evidence="4" type="ORF">PABY_05090</name>
</gene>
<dbReference type="EMBL" id="AP028907">
    <property type="protein sequence ID" value="BES80942.1"/>
    <property type="molecule type" value="Genomic_DNA"/>
</dbReference>
<dbReference type="PANTHER" id="PTHR43637:SF1">
    <property type="entry name" value="UPF0273 PROTEIN TM_0370"/>
    <property type="match status" value="1"/>
</dbReference>
<evidence type="ECO:0000259" key="3">
    <source>
        <dbReference type="PROSITE" id="PS51146"/>
    </source>
</evidence>
<sequence>MNLVEWGIEGLDKLLGGVPRGAVVLLAGNPGTGKSTFAAKFLYEGARRLGEPGVYLNFVEPRQDFLSHMAMLGMDFESLEEKGLFHYVEALTIVDEEALVAQLEELESLVRETGAKRLVVDSITVIMQLVNGVSKARELLQNFFVNGLKPLGVTSILIAEHPYGARMVGYGIEEFIVDAVVLLRFESHAGKMRRVLELRKARWAPIYQVELPFEILPGRVVDIAVPEEPKSVPAPVGERVYSFADIARAARRPGRQPLVRTLLPSGSPLPVEVASSVYFSQGSQVLVHVSESIHTRFLVALLAATLHVYTGEKVAVFSFKSAPSLLERMTRCVYSIMSGAAGPGDGIVFDAVNPSAYLPEHIVSQLRGLVESEKPSLLFLEGIEGLEELYGAALHSMMVNVPYMLRRLGVTTLYFYASDAAPQEKRMLRLLRIAADMKIDVYPQALETKLDQRGRKRLVQKYRMWVKTPTVRLEIVKEFDMQPLMERRCVY</sequence>
<keyword evidence="2" id="KW-0067">ATP-binding</keyword>
<dbReference type="Pfam" id="PF06745">
    <property type="entry name" value="ATPase"/>
    <property type="match status" value="1"/>
</dbReference>
<protein>
    <recommendedName>
        <fullName evidence="3">KaiC domain-containing protein</fullName>
    </recommendedName>
</protein>
<dbReference type="Gene3D" id="3.40.50.300">
    <property type="entry name" value="P-loop containing nucleotide triphosphate hydrolases"/>
    <property type="match status" value="1"/>
</dbReference>
<evidence type="ECO:0000313" key="5">
    <source>
        <dbReference type="Proteomes" id="UP001341135"/>
    </source>
</evidence>
<dbReference type="InterPro" id="IPR014774">
    <property type="entry name" value="KaiC-like_dom"/>
</dbReference>
<dbReference type="InterPro" id="IPR027417">
    <property type="entry name" value="P-loop_NTPase"/>
</dbReference>
<evidence type="ECO:0000256" key="2">
    <source>
        <dbReference type="ARBA" id="ARBA00022840"/>
    </source>
</evidence>
<evidence type="ECO:0000313" key="4">
    <source>
        <dbReference type="EMBL" id="BES80942.1"/>
    </source>
</evidence>
<dbReference type="GeneID" id="89288543"/>